<reference evidence="11 12" key="1">
    <citation type="submission" date="2020-08" db="EMBL/GenBank/DDBJ databases">
        <title>Genomic Encyclopedia of Type Strains, Phase IV (KMG-IV): sequencing the most valuable type-strain genomes for metagenomic binning, comparative biology and taxonomic classification.</title>
        <authorList>
            <person name="Goeker M."/>
        </authorList>
    </citation>
    <scope>NUCLEOTIDE SEQUENCE [LARGE SCALE GENOMIC DNA]</scope>
    <source>
        <strain evidence="11 12">DSM 103733</strain>
    </source>
</reference>
<evidence type="ECO:0000313" key="11">
    <source>
        <dbReference type="EMBL" id="MBB6143968.1"/>
    </source>
</evidence>
<dbReference type="EMBL" id="JACHEK010000003">
    <property type="protein sequence ID" value="MBB6143968.1"/>
    <property type="molecule type" value="Genomic_DNA"/>
</dbReference>
<keyword evidence="5 10" id="KW-0547">Nucleotide-binding</keyword>
<dbReference type="OrthoDB" id="9800332at2"/>
<evidence type="ECO:0000256" key="2">
    <source>
        <dbReference type="ARBA" id="ARBA00008420"/>
    </source>
</evidence>
<evidence type="ECO:0000256" key="10">
    <source>
        <dbReference type="RuleBase" id="RU363066"/>
    </source>
</evidence>
<dbReference type="Gene3D" id="3.40.50.300">
    <property type="entry name" value="P-loop containing nucleotide triphosphate hydrolases"/>
    <property type="match status" value="1"/>
</dbReference>
<keyword evidence="4 10" id="KW-0808">Transferase</keyword>
<evidence type="ECO:0000256" key="3">
    <source>
        <dbReference type="ARBA" id="ARBA00012054"/>
    </source>
</evidence>
<dbReference type="InterPro" id="IPR027417">
    <property type="entry name" value="P-loop_NTPase"/>
</dbReference>
<accession>A0A841JZW9</accession>
<keyword evidence="8" id="KW-0311">Gluconate utilization</keyword>
<keyword evidence="12" id="KW-1185">Reference proteome</keyword>
<dbReference type="PANTHER" id="PTHR43442">
    <property type="entry name" value="GLUCONOKINASE-RELATED"/>
    <property type="match status" value="1"/>
</dbReference>
<dbReference type="Proteomes" id="UP000538666">
    <property type="component" value="Unassembled WGS sequence"/>
</dbReference>
<dbReference type="Pfam" id="PF13238">
    <property type="entry name" value="AAA_18"/>
    <property type="match status" value="1"/>
</dbReference>
<proteinExistence type="inferred from homology"/>
<sequence>MIAILMGVTASGKTTIALELKKLTGWEYAEGDDYHSEANRAKMHAGIPLTDEDRAPWLASLHEVLEGWHKAGKSGVLTCSALKQAYRDALVGGLLPDVWRFVLLQVPVEELKRRLEHRAGHYMNPNLLQSQIQTLEEPRDAIRVDATGEPQEIAERVLQQLQGV</sequence>
<name>A0A841JZW9_9BACT</name>
<dbReference type="PANTHER" id="PTHR43442:SF3">
    <property type="entry name" value="GLUCONOKINASE-RELATED"/>
    <property type="match status" value="1"/>
</dbReference>
<dbReference type="CDD" id="cd02021">
    <property type="entry name" value="GntK"/>
    <property type="match status" value="1"/>
</dbReference>
<dbReference type="GO" id="GO:0005524">
    <property type="term" value="F:ATP binding"/>
    <property type="evidence" value="ECO:0007669"/>
    <property type="project" value="UniProtKB-KW"/>
</dbReference>
<evidence type="ECO:0000256" key="4">
    <source>
        <dbReference type="ARBA" id="ARBA00022679"/>
    </source>
</evidence>
<comment type="caution">
    <text evidence="11">The sequence shown here is derived from an EMBL/GenBank/DDBJ whole genome shotgun (WGS) entry which is preliminary data.</text>
</comment>
<gene>
    <name evidence="11" type="ORF">HNQ77_001917</name>
</gene>
<dbReference type="FunFam" id="3.40.50.300:FF:000522">
    <property type="entry name" value="Gluconokinase"/>
    <property type="match status" value="1"/>
</dbReference>
<evidence type="ECO:0000256" key="1">
    <source>
        <dbReference type="ARBA" id="ARBA00004761"/>
    </source>
</evidence>
<evidence type="ECO:0000256" key="8">
    <source>
        <dbReference type="ARBA" id="ARBA00023064"/>
    </source>
</evidence>
<evidence type="ECO:0000256" key="5">
    <source>
        <dbReference type="ARBA" id="ARBA00022741"/>
    </source>
</evidence>
<dbReference type="AlphaFoldDB" id="A0A841JZW9"/>
<comment type="similarity">
    <text evidence="2 10">Belongs to the gluconokinase GntK/GntV family.</text>
</comment>
<evidence type="ECO:0000256" key="7">
    <source>
        <dbReference type="ARBA" id="ARBA00022840"/>
    </source>
</evidence>
<dbReference type="GO" id="GO:0019521">
    <property type="term" value="P:D-gluconate metabolic process"/>
    <property type="evidence" value="ECO:0007669"/>
    <property type="project" value="UniProtKB-KW"/>
</dbReference>
<dbReference type="EC" id="2.7.1.12" evidence="3 10"/>
<comment type="pathway">
    <text evidence="1">Carbohydrate acid metabolism.</text>
</comment>
<keyword evidence="7 10" id="KW-0067">ATP-binding</keyword>
<dbReference type="GO" id="GO:0005737">
    <property type="term" value="C:cytoplasm"/>
    <property type="evidence" value="ECO:0007669"/>
    <property type="project" value="TreeGrafter"/>
</dbReference>
<evidence type="ECO:0000313" key="12">
    <source>
        <dbReference type="Proteomes" id="UP000538666"/>
    </source>
</evidence>
<dbReference type="InterPro" id="IPR006001">
    <property type="entry name" value="Therm_gnt_kin"/>
</dbReference>
<evidence type="ECO:0000256" key="6">
    <source>
        <dbReference type="ARBA" id="ARBA00022777"/>
    </source>
</evidence>
<keyword evidence="6 10" id="KW-0418">Kinase</keyword>
<protein>
    <recommendedName>
        <fullName evidence="3 10">Gluconokinase</fullName>
        <ecNumber evidence="3 10">2.7.1.12</ecNumber>
    </recommendedName>
</protein>
<organism evidence="11 12">
    <name type="scientific">Silvibacterium bohemicum</name>
    <dbReference type="NCBI Taxonomy" id="1577686"/>
    <lineage>
        <taxon>Bacteria</taxon>
        <taxon>Pseudomonadati</taxon>
        <taxon>Acidobacteriota</taxon>
        <taxon>Terriglobia</taxon>
        <taxon>Terriglobales</taxon>
        <taxon>Acidobacteriaceae</taxon>
        <taxon>Silvibacterium</taxon>
    </lineage>
</organism>
<dbReference type="SUPFAM" id="SSF52540">
    <property type="entry name" value="P-loop containing nucleoside triphosphate hydrolases"/>
    <property type="match status" value="1"/>
</dbReference>
<dbReference type="GO" id="GO:0046316">
    <property type="term" value="F:gluconokinase activity"/>
    <property type="evidence" value="ECO:0007669"/>
    <property type="project" value="UniProtKB-EC"/>
</dbReference>
<evidence type="ECO:0000256" key="9">
    <source>
        <dbReference type="ARBA" id="ARBA00048090"/>
    </source>
</evidence>
<comment type="catalytic activity">
    <reaction evidence="9 10">
        <text>D-gluconate + ATP = 6-phospho-D-gluconate + ADP + H(+)</text>
        <dbReference type="Rhea" id="RHEA:19433"/>
        <dbReference type="ChEBI" id="CHEBI:15378"/>
        <dbReference type="ChEBI" id="CHEBI:18391"/>
        <dbReference type="ChEBI" id="CHEBI:30616"/>
        <dbReference type="ChEBI" id="CHEBI:58759"/>
        <dbReference type="ChEBI" id="CHEBI:456216"/>
        <dbReference type="EC" id="2.7.1.12"/>
    </reaction>
</comment>
<dbReference type="NCBIfam" id="TIGR01313">
    <property type="entry name" value="therm_gnt_kin"/>
    <property type="match status" value="1"/>
</dbReference>
<dbReference type="RefSeq" id="WP_050058474.1">
    <property type="nucleotide sequence ID" value="NZ_JACHEK010000003.1"/>
</dbReference>